<accession>A0A9X8MIW5</accession>
<dbReference type="Proteomes" id="UP000184388">
    <property type="component" value="Unassembled WGS sequence"/>
</dbReference>
<dbReference type="AlphaFoldDB" id="A0A9X8MIW5"/>
<evidence type="ECO:0000313" key="2">
    <source>
        <dbReference type="Proteomes" id="UP000184388"/>
    </source>
</evidence>
<comment type="caution">
    <text evidence="1">The sequence shown here is derived from an EMBL/GenBank/DDBJ whole genome shotgun (WGS) entry which is preliminary data.</text>
</comment>
<name>A0A9X8MIW5_9ACTN</name>
<dbReference type="EMBL" id="FRBK01000001">
    <property type="protein sequence ID" value="SHK76934.1"/>
    <property type="molecule type" value="Genomic_DNA"/>
</dbReference>
<evidence type="ECO:0000313" key="1">
    <source>
        <dbReference type="EMBL" id="SHK76934.1"/>
    </source>
</evidence>
<gene>
    <name evidence="1" type="ORF">SAMN05216268_101257</name>
</gene>
<sequence>MARLSVLKVRGGDMVCVGGRWREVKGVRSGVRSSGRPLVVMTFKEGPSLRFDAGEELAVCRDGRGRR</sequence>
<reference evidence="2" key="1">
    <citation type="submission" date="2016-11" db="EMBL/GenBank/DDBJ databases">
        <authorList>
            <person name="Jaros S."/>
            <person name="Januszkiewicz K."/>
            <person name="Wedrychowicz H."/>
        </authorList>
    </citation>
    <scope>NUCLEOTIDE SEQUENCE [LARGE SCALE GENOMIC DNA]</scope>
    <source>
        <strain evidence="2">CGMCC 4.3555</strain>
    </source>
</reference>
<protein>
    <submittedName>
        <fullName evidence="1">Uncharacterized protein</fullName>
    </submittedName>
</protein>
<organism evidence="1 2">
    <name type="scientific">Streptomyces yunnanensis</name>
    <dbReference type="NCBI Taxonomy" id="156453"/>
    <lineage>
        <taxon>Bacteria</taxon>
        <taxon>Bacillati</taxon>
        <taxon>Actinomycetota</taxon>
        <taxon>Actinomycetes</taxon>
        <taxon>Kitasatosporales</taxon>
        <taxon>Streptomycetaceae</taxon>
        <taxon>Streptomyces</taxon>
    </lineage>
</organism>
<proteinExistence type="predicted"/>